<dbReference type="OrthoDB" id="5398531at2759"/>
<feature type="chain" id="PRO_5040159741" description="Extracellular membrane protein CFEM domain-containing protein" evidence="1">
    <location>
        <begin position="23"/>
        <end position="267"/>
    </location>
</feature>
<reference evidence="2" key="1">
    <citation type="journal article" date="2021" name="Nat. Commun.">
        <title>Genetic determinants of endophytism in the Arabidopsis root mycobiome.</title>
        <authorList>
            <person name="Mesny F."/>
            <person name="Miyauchi S."/>
            <person name="Thiergart T."/>
            <person name="Pickel B."/>
            <person name="Atanasova L."/>
            <person name="Karlsson M."/>
            <person name="Huettel B."/>
            <person name="Barry K.W."/>
            <person name="Haridas S."/>
            <person name="Chen C."/>
            <person name="Bauer D."/>
            <person name="Andreopoulos W."/>
            <person name="Pangilinan J."/>
            <person name="LaButti K."/>
            <person name="Riley R."/>
            <person name="Lipzen A."/>
            <person name="Clum A."/>
            <person name="Drula E."/>
            <person name="Henrissat B."/>
            <person name="Kohler A."/>
            <person name="Grigoriev I.V."/>
            <person name="Martin F.M."/>
            <person name="Hacquard S."/>
        </authorList>
    </citation>
    <scope>NUCLEOTIDE SEQUENCE</scope>
    <source>
        <strain evidence="2">MPI-CAGE-AT-0147</strain>
    </source>
</reference>
<protein>
    <recommendedName>
        <fullName evidence="4">Extracellular membrane protein CFEM domain-containing protein</fullName>
    </recommendedName>
</protein>
<proteinExistence type="predicted"/>
<evidence type="ECO:0000313" key="3">
    <source>
        <dbReference type="Proteomes" id="UP000738349"/>
    </source>
</evidence>
<comment type="caution">
    <text evidence="2">The sequence shown here is derived from an EMBL/GenBank/DDBJ whole genome shotgun (WGS) entry which is preliminary data.</text>
</comment>
<feature type="signal peptide" evidence="1">
    <location>
        <begin position="1"/>
        <end position="22"/>
    </location>
</feature>
<dbReference type="EMBL" id="JAGMUV010000003">
    <property type="protein sequence ID" value="KAH7166567.1"/>
    <property type="molecule type" value="Genomic_DNA"/>
</dbReference>
<evidence type="ECO:0000313" key="2">
    <source>
        <dbReference type="EMBL" id="KAH7166567.1"/>
    </source>
</evidence>
<dbReference type="Proteomes" id="UP000738349">
    <property type="component" value="Unassembled WGS sequence"/>
</dbReference>
<keyword evidence="3" id="KW-1185">Reference proteome</keyword>
<name>A0A9P9JG23_9HYPO</name>
<dbReference type="AlphaFoldDB" id="A0A9P9JG23"/>
<gene>
    <name evidence="2" type="ORF">EDB81DRAFT_919064</name>
</gene>
<accession>A0A9P9JG23</accession>
<keyword evidence="1" id="KW-0732">Signal</keyword>
<evidence type="ECO:0008006" key="4">
    <source>
        <dbReference type="Google" id="ProtNLM"/>
    </source>
</evidence>
<organism evidence="2 3">
    <name type="scientific">Dactylonectria macrodidyma</name>
    <dbReference type="NCBI Taxonomy" id="307937"/>
    <lineage>
        <taxon>Eukaryota</taxon>
        <taxon>Fungi</taxon>
        <taxon>Dikarya</taxon>
        <taxon>Ascomycota</taxon>
        <taxon>Pezizomycotina</taxon>
        <taxon>Sordariomycetes</taxon>
        <taxon>Hypocreomycetidae</taxon>
        <taxon>Hypocreales</taxon>
        <taxon>Nectriaceae</taxon>
        <taxon>Dactylonectria</taxon>
    </lineage>
</organism>
<sequence length="267" mass="28429">MPSFVRRFGDLAVLCTITGCLAASFTPPTCAGDITEFPNCEKADSIALRCSDLSKQETIDCFCTQELLNAYIGCKGEFRQCVLGDSFDSSVDQWISDWDDACGPYLSDAITTPIASEATRTLGIDTCQTFIESCARLSASITSCSNAYDGPAEITSCRCQESLVSLASVCNIDGASDCVGTTAITSDIWEFRNCDAATDFSQTSEDTATITEAPDPSNTDSQNDATTLKFGLDSTATSTTTSGTVSLSPTMDWRVSVVLLLVSTYLL</sequence>
<evidence type="ECO:0000256" key="1">
    <source>
        <dbReference type="SAM" id="SignalP"/>
    </source>
</evidence>